<dbReference type="EMBL" id="AGNL01014121">
    <property type="protein sequence ID" value="EJK66860.1"/>
    <property type="molecule type" value="Genomic_DNA"/>
</dbReference>
<feature type="repeat" description="TPR" evidence="3">
    <location>
        <begin position="947"/>
        <end position="980"/>
    </location>
</feature>
<dbReference type="PROSITE" id="PS50005">
    <property type="entry name" value="TPR"/>
    <property type="match status" value="2"/>
</dbReference>
<dbReference type="Proteomes" id="UP000266841">
    <property type="component" value="Unassembled WGS sequence"/>
</dbReference>
<evidence type="ECO:0000313" key="5">
    <source>
        <dbReference type="EMBL" id="EJK66860.1"/>
    </source>
</evidence>
<protein>
    <submittedName>
        <fullName evidence="5">Uncharacterized protein</fullName>
    </submittedName>
</protein>
<accession>K0SNB0</accession>
<comment type="caution">
    <text evidence="5">The sequence shown here is derived from an EMBL/GenBank/DDBJ whole genome shotgun (WGS) entry which is preliminary data.</text>
</comment>
<evidence type="ECO:0000256" key="4">
    <source>
        <dbReference type="SAM" id="MobiDB-lite"/>
    </source>
</evidence>
<evidence type="ECO:0000256" key="2">
    <source>
        <dbReference type="ARBA" id="ARBA00022803"/>
    </source>
</evidence>
<evidence type="ECO:0000256" key="1">
    <source>
        <dbReference type="ARBA" id="ARBA00022737"/>
    </source>
</evidence>
<reference evidence="5 6" key="1">
    <citation type="journal article" date="2012" name="Genome Biol.">
        <title>Genome and low-iron response of an oceanic diatom adapted to chronic iron limitation.</title>
        <authorList>
            <person name="Lommer M."/>
            <person name="Specht M."/>
            <person name="Roy A.S."/>
            <person name="Kraemer L."/>
            <person name="Andreson R."/>
            <person name="Gutowska M.A."/>
            <person name="Wolf J."/>
            <person name="Bergner S.V."/>
            <person name="Schilhabel M.B."/>
            <person name="Klostermeier U.C."/>
            <person name="Beiko R.G."/>
            <person name="Rosenstiel P."/>
            <person name="Hippler M."/>
            <person name="Laroche J."/>
        </authorList>
    </citation>
    <scope>NUCLEOTIDE SEQUENCE [LARGE SCALE GENOMIC DNA]</scope>
    <source>
        <strain evidence="5 6">CCMP1005</strain>
    </source>
</reference>
<dbReference type="InterPro" id="IPR019734">
    <property type="entry name" value="TPR_rpt"/>
</dbReference>
<keyword evidence="1" id="KW-0677">Repeat</keyword>
<keyword evidence="2 3" id="KW-0802">TPR repeat</keyword>
<keyword evidence="6" id="KW-1185">Reference proteome</keyword>
<dbReference type="SMART" id="SM00028">
    <property type="entry name" value="TPR"/>
    <property type="match status" value="5"/>
</dbReference>
<feature type="region of interest" description="Disordered" evidence="4">
    <location>
        <begin position="292"/>
        <end position="313"/>
    </location>
</feature>
<dbReference type="Gene3D" id="1.25.40.10">
    <property type="entry name" value="Tetratricopeptide repeat domain"/>
    <property type="match status" value="2"/>
</dbReference>
<evidence type="ECO:0000313" key="6">
    <source>
        <dbReference type="Proteomes" id="UP000266841"/>
    </source>
</evidence>
<dbReference type="PANTHER" id="PTHR15704">
    <property type="entry name" value="SUPERKILLER 3 PROTEIN-RELATED"/>
    <property type="match status" value="1"/>
</dbReference>
<dbReference type="InterPro" id="IPR039226">
    <property type="entry name" value="Ski3/TTC37"/>
</dbReference>
<organism evidence="5 6">
    <name type="scientific">Thalassiosira oceanica</name>
    <name type="common">Marine diatom</name>
    <dbReference type="NCBI Taxonomy" id="159749"/>
    <lineage>
        <taxon>Eukaryota</taxon>
        <taxon>Sar</taxon>
        <taxon>Stramenopiles</taxon>
        <taxon>Ochrophyta</taxon>
        <taxon>Bacillariophyta</taxon>
        <taxon>Coscinodiscophyceae</taxon>
        <taxon>Thalassiosirophycidae</taxon>
        <taxon>Thalassiosirales</taxon>
        <taxon>Thalassiosiraceae</taxon>
        <taxon>Thalassiosira</taxon>
    </lineage>
</organism>
<dbReference type="eggNOG" id="KOG1127">
    <property type="taxonomic scope" value="Eukaryota"/>
</dbReference>
<dbReference type="PANTHER" id="PTHR15704:SF7">
    <property type="entry name" value="SUPERKILLER COMPLEX PROTEIN 3"/>
    <property type="match status" value="1"/>
</dbReference>
<dbReference type="InterPro" id="IPR011990">
    <property type="entry name" value="TPR-like_helical_dom_sf"/>
</dbReference>
<evidence type="ECO:0000256" key="3">
    <source>
        <dbReference type="PROSITE-ProRule" id="PRU00339"/>
    </source>
</evidence>
<name>K0SNB0_THAOC</name>
<dbReference type="SUPFAM" id="SSF48452">
    <property type="entry name" value="TPR-like"/>
    <property type="match status" value="1"/>
</dbReference>
<dbReference type="GO" id="GO:0006401">
    <property type="term" value="P:RNA catabolic process"/>
    <property type="evidence" value="ECO:0007669"/>
    <property type="project" value="InterPro"/>
</dbReference>
<dbReference type="OrthoDB" id="421075at2759"/>
<dbReference type="OMA" id="EDTPLMW"/>
<gene>
    <name evidence="5" type="ORF">THAOC_12174</name>
</gene>
<sequence length="1737" mass="187799">MSTSSLNPKLLKGALTSIRAAVGEVNEDPSHGNISKSFVLLLVSELASRGAGVDLPSSYDDNDWIRTLLESISTVAGKVAIDDAGKKGEGNYPLPMMGALSAASGMAASAVAASIQRSSSDADVVTLLPLRDKAVKEACQSTIKRCIDVNEGRLYTLLKLASGCLREALDVDSQESTSDSKKRQRRGLFNQNLAMTFHTLAYSNFLYGASNFVMDQPPMWKRCLDSALEQSSSAGAQGTNYRAYQNPQCTLPLQNLIRIAKGKGNAKRVKELSLYLCTGYLGAVQERLERIKSSTSSSTAESEDKKSKTLDQQTSEELMRAHFLHRTNAYVDFEELSTFDSLLESATTALSECDVPDSINGGNYEAALLYYYAQVQLGCMAEESDVWIEVLQMHRAMINRKPESTSGIGTKSISSKKASTKKAVVAPVASTKEEMERLTRTKVYLGVYSKLDESNDALLSPVSLRDAVCRLMAVEELESFSCVSTDILRDCHALLLHQVKRLGEIGIVVQKKKGAKANDIGRVWRRALSFVSPLVENYLKVVLSEGADFVSLHKSLRSLAEECCELVVASCWMCESIDVDFNNEVSSLLHLVNSCLSTCKQARAIDGKRRLEEMKRDESVVSSKDSVSSADRKDSLLFQCTLAASKCRADIECALSEHATDQEKLIDALTASARRATAATSTLMKVGSELRSSALGLSSASSKFGCSYLQFLSAWAGLCLSPWLFCTLGQARTILNSARESISSGRRNWGRHPPSLVESILLDLGEADLEGGLLGGFRSASEKLYRKVLIAVEEITNEYIGGMLRVHCLLGLARLAIASEPSDGSSAEELARDALESLESLGPSCADERSASLCVYPWRSQVLNGLVHSYHVCASRQLVAEACVRSSRPDDALEFLTEAVKDFPGNFEAALALASFNLRTVLDGTSENDNSTRTLLLKSAKMGKTKADPFALLGIWYERKGDSARARGCYQKALILNPSHPVAGRGLSRLMKISEIQHICEVAADRSSAVNGWAWRILGEYKISGDGDDTAAIVCFQQALRCKDIQAPQSDSLGVFYSDPKDMLEGESEEASRTWSALAMSYRRLGKYSAALRGYEAALASSSSGELSPDVFCGWAQVELDLGMYDEAAQKCSRVLMSLDAPRKIKRLAAYIQGESLLCLARVNIQQGKFGACFEHLNAGITMIAAQEKEGFRYCEAKLLGDLYSFAESIPCYVFDSSSEEKEGQLSSQILRKVDFIAKGESAYTTAMRLSQDQNDPEDEDAAYLVSAAATDLGTNLLAQARVICAALGEGSGGGPKASLAEISAESSLIKDLLARSINAYMAAVSARPEEAPAWCGLGCALLAVDPMLSQHSFCRAIEIDPSLADSWSNVSLLYANVNSEYCSETLDRLTSIEDTPLMWIGRGFLLEKTSRAWKEEGLAKESCLAKAADAYRAALQIGQDPAALLGLSLTCRRSGYDASGADAAYSAMAFETSKTESKTSISVHQHLTGGGNIGACLVHGLLQVEDGLSRPAGSEVAASMLADGSRTLAEAKERQSALMSELLPQKSVTESEIDIEAKATLIRSESEAFPSNSIARVAEKIATVDISAEREAGHTMSLRDARNAVCLNPDSGEVWLAFAHKLCAELADDPSPTDRECALVASLKARDLLYDRVVNATLVTPRRKATQGKSIEYSEKSVVSSLPHASLLSESLALIAWLDRTSEEKARESSALVSLQESLMIDPVNALALTTLSGNE</sequence>
<proteinExistence type="predicted"/>
<dbReference type="GO" id="GO:0055087">
    <property type="term" value="C:Ski complex"/>
    <property type="evidence" value="ECO:0007669"/>
    <property type="project" value="InterPro"/>
</dbReference>
<feature type="repeat" description="TPR" evidence="3">
    <location>
        <begin position="1072"/>
        <end position="1105"/>
    </location>
</feature>